<feature type="transmembrane region" description="Helical" evidence="1">
    <location>
        <begin position="216"/>
        <end position="238"/>
    </location>
</feature>
<feature type="transmembrane region" description="Helical" evidence="1">
    <location>
        <begin position="421"/>
        <end position="439"/>
    </location>
</feature>
<keyword evidence="1" id="KW-0472">Membrane</keyword>
<keyword evidence="1" id="KW-0812">Transmembrane</keyword>
<sequence length="457" mass="47477">MTKLTKVAPLLLRGRVSAGHGLVDLLAIAAFTLSSWLLLIVLAGVNTFYQRQLVPPTAFVQALGPDAALGISQLVFWTWLAVCAGVLLIVPVMSLGSGAARMGALGRDQRLSTLRLLGVTGGQAVALSTLETMLSALLGAAIGTIGYLITLPGWALLKFEATPLSATEMLLPPAAIASVIVLQVALAGLSSVTGLLRLRISPLGVARREPRPGLKVWRFLAVPAALVAWLVVSGLLSFSRDLTMAASIAMIALAIFMGVINLVGPWLLQLLGLLLSRFGQPSLLIAGRRLLADPKGSWRSVSGLAFVGFTGAALMSVPGMNDPDPLTAILTADIQTGTYLTVAIAFLVAAASTLLNQASAVLDRKQELRQLSNLGVPLQLHSRVRLVSVVAPAALAAFGAGGMAAFFFALMPKLGTNDLGYWSFTAAMAVGIALVWAAGEACRPLVRAAANSAQPSA</sequence>
<feature type="transmembrane region" description="Helical" evidence="1">
    <location>
        <begin position="337"/>
        <end position="355"/>
    </location>
</feature>
<dbReference type="AlphaFoldDB" id="A0A2A9CP88"/>
<comment type="caution">
    <text evidence="2">The sequence shown here is derived from an EMBL/GenBank/DDBJ whole genome shotgun (WGS) entry which is preliminary data.</text>
</comment>
<dbReference type="OrthoDB" id="4871813at2"/>
<feature type="transmembrane region" description="Helical" evidence="1">
    <location>
        <begin position="74"/>
        <end position="95"/>
    </location>
</feature>
<gene>
    <name evidence="2" type="ORF">ATK74_0488</name>
</gene>
<protein>
    <recommendedName>
        <fullName evidence="4">FtsX-like permease family protein</fullName>
    </recommendedName>
</protein>
<reference evidence="2 3" key="1">
    <citation type="submission" date="2017-10" db="EMBL/GenBank/DDBJ databases">
        <title>Sequencing the genomes of 1000 actinobacteria strains.</title>
        <authorList>
            <person name="Klenk H.-P."/>
        </authorList>
    </citation>
    <scope>NUCLEOTIDE SEQUENCE [LARGE SCALE GENOMIC DNA]</scope>
    <source>
        <strain evidence="2 3">DSM 15597</strain>
    </source>
</reference>
<feature type="transmembrane region" description="Helical" evidence="1">
    <location>
        <begin position="244"/>
        <end position="275"/>
    </location>
</feature>
<dbReference type="Proteomes" id="UP000226079">
    <property type="component" value="Unassembled WGS sequence"/>
</dbReference>
<evidence type="ECO:0000256" key="1">
    <source>
        <dbReference type="SAM" id="Phobius"/>
    </source>
</evidence>
<feature type="transmembrane region" description="Helical" evidence="1">
    <location>
        <begin position="386"/>
        <end position="409"/>
    </location>
</feature>
<name>A0A2A9CP88_9ACTN</name>
<dbReference type="RefSeq" id="WP_098459546.1">
    <property type="nucleotide sequence ID" value="NZ_PDJC01000001.1"/>
</dbReference>
<feature type="transmembrane region" description="Helical" evidence="1">
    <location>
        <begin position="169"/>
        <end position="196"/>
    </location>
</feature>
<dbReference type="EMBL" id="PDJC01000001">
    <property type="protein sequence ID" value="PFG15966.1"/>
    <property type="molecule type" value="Genomic_DNA"/>
</dbReference>
<evidence type="ECO:0000313" key="2">
    <source>
        <dbReference type="EMBL" id="PFG15966.1"/>
    </source>
</evidence>
<feature type="transmembrane region" description="Helical" evidence="1">
    <location>
        <begin position="116"/>
        <end position="149"/>
    </location>
</feature>
<feature type="transmembrane region" description="Helical" evidence="1">
    <location>
        <begin position="21"/>
        <end position="45"/>
    </location>
</feature>
<keyword evidence="1" id="KW-1133">Transmembrane helix</keyword>
<feature type="transmembrane region" description="Helical" evidence="1">
    <location>
        <begin position="296"/>
        <end position="317"/>
    </location>
</feature>
<proteinExistence type="predicted"/>
<evidence type="ECO:0008006" key="4">
    <source>
        <dbReference type="Google" id="ProtNLM"/>
    </source>
</evidence>
<keyword evidence="3" id="KW-1185">Reference proteome</keyword>
<evidence type="ECO:0000313" key="3">
    <source>
        <dbReference type="Proteomes" id="UP000226079"/>
    </source>
</evidence>
<accession>A0A2A9CP88</accession>
<organism evidence="2 3">
    <name type="scientific">Propionicimonas paludicola</name>
    <dbReference type="NCBI Taxonomy" id="185243"/>
    <lineage>
        <taxon>Bacteria</taxon>
        <taxon>Bacillati</taxon>
        <taxon>Actinomycetota</taxon>
        <taxon>Actinomycetes</taxon>
        <taxon>Propionibacteriales</taxon>
        <taxon>Nocardioidaceae</taxon>
        <taxon>Propionicimonas</taxon>
    </lineage>
</organism>